<dbReference type="AlphaFoldDB" id="A0A918MTF4"/>
<gene>
    <name evidence="1" type="ORF">GCM10010503_44140</name>
</gene>
<sequence>MLLMTTGPLNVSLGTHEPLLVSLSDIAAFARVKRPVVSTWRRRHPDFPAAVSEDSGRPLFDGAEVAEWLIESGLGNAAAAELRSEVALFGIMALRERFTPWQLVETLGSLLCLRRLDGRPLTDAAIEPQGGTEADDALWSALLRRAERIDVEDDFVLRELRALDATAAPLARLAEDLVEAAYDERGAYEWLLAARSRLGLDSLAADAVAPELRRLISQLTDLRLRLEQGESLTVADPHARAGDLLAALLDDTEDREHITILAADPDARLARITRRRLLLAGVGELDLDVQTGPDLEERLADPDLVITQLPYRPGENRSVIAALAEVEQVADLLRPGCTAVVLGPADALVDELKDTGASQLRSALLRGNVIESVIALPGGVLPFRPGYRPALWTLTRGPVPEAEGKVLLADISSEQLTAGVRTRLAEDVLLWRAEGFRELGGHDPAYGRAVPVAALERTFGGPLTPPAPPAAAIWSDKVKERPALIAEAEARLERATADIRTYENERGPYRGGVLRRVGLLPRRTTLGKLIAERRVTRLPGHRIDDRHLTGKADGHHAILGPEEIVGERPVGVRRIDRLVLASEYDRVALTEPGDVVYTLTPRLGLYVDHDGFSVVAFPARILRVELEAARPLTPRVLAALLGAARGTARSPGAVRPARRIEDYQLPDLDPAEVVTFDALLAETEHRERLLRAQADALAEARSLTMAGLADGTLTLADPTALPATVHSPFTDRNRK</sequence>
<protein>
    <recommendedName>
        <fullName evidence="3">DNA methylase adenine-specific domain-containing protein</fullName>
    </recommendedName>
</protein>
<evidence type="ECO:0008006" key="3">
    <source>
        <dbReference type="Google" id="ProtNLM"/>
    </source>
</evidence>
<organism evidence="1 2">
    <name type="scientific">Streptomyces lucensis JCM 4490</name>
    <dbReference type="NCBI Taxonomy" id="1306176"/>
    <lineage>
        <taxon>Bacteria</taxon>
        <taxon>Bacillati</taxon>
        <taxon>Actinomycetota</taxon>
        <taxon>Actinomycetes</taxon>
        <taxon>Kitasatosporales</taxon>
        <taxon>Streptomycetaceae</taxon>
        <taxon>Streptomyces</taxon>
    </lineage>
</organism>
<reference evidence="1 2" key="1">
    <citation type="journal article" date="2014" name="Int. J. Syst. Evol. Microbiol.">
        <title>Complete genome sequence of Corynebacterium casei LMG S-19264T (=DSM 44701T), isolated from a smear-ripened cheese.</title>
        <authorList>
            <consortium name="US DOE Joint Genome Institute (JGI-PGF)"/>
            <person name="Walter F."/>
            <person name="Albersmeier A."/>
            <person name="Kalinowski J."/>
            <person name="Ruckert C."/>
        </authorList>
    </citation>
    <scope>NUCLEOTIDE SEQUENCE [LARGE SCALE GENOMIC DNA]</scope>
    <source>
        <strain evidence="1 2">JCM 4490</strain>
    </source>
</reference>
<dbReference type="Proteomes" id="UP000620224">
    <property type="component" value="Unassembled WGS sequence"/>
</dbReference>
<dbReference type="InterPro" id="IPR029063">
    <property type="entry name" value="SAM-dependent_MTases_sf"/>
</dbReference>
<dbReference type="EMBL" id="BMUE01000009">
    <property type="protein sequence ID" value="GGW62087.1"/>
    <property type="molecule type" value="Genomic_DNA"/>
</dbReference>
<keyword evidence="2" id="KW-1185">Reference proteome</keyword>
<dbReference type="Gene3D" id="3.40.50.150">
    <property type="entry name" value="Vaccinia Virus protein VP39"/>
    <property type="match status" value="1"/>
</dbReference>
<proteinExistence type="predicted"/>
<accession>A0A918MTF4</accession>
<name>A0A918MTF4_9ACTN</name>
<evidence type="ECO:0000313" key="2">
    <source>
        <dbReference type="Proteomes" id="UP000620224"/>
    </source>
</evidence>
<comment type="caution">
    <text evidence="1">The sequence shown here is derived from an EMBL/GenBank/DDBJ whole genome shotgun (WGS) entry which is preliminary data.</text>
</comment>
<evidence type="ECO:0000313" key="1">
    <source>
        <dbReference type="EMBL" id="GGW62087.1"/>
    </source>
</evidence>
<dbReference type="SUPFAM" id="SSF53335">
    <property type="entry name" value="S-adenosyl-L-methionine-dependent methyltransferases"/>
    <property type="match status" value="1"/>
</dbReference>